<dbReference type="InterPro" id="IPR052337">
    <property type="entry name" value="SAT4-like"/>
</dbReference>
<keyword evidence="3 6" id="KW-1133">Transmembrane helix</keyword>
<evidence type="ECO:0000256" key="1">
    <source>
        <dbReference type="ARBA" id="ARBA00004141"/>
    </source>
</evidence>
<evidence type="ECO:0000256" key="2">
    <source>
        <dbReference type="ARBA" id="ARBA00022692"/>
    </source>
</evidence>
<protein>
    <recommendedName>
        <fullName evidence="7">Rhodopsin domain-containing protein</fullName>
    </recommendedName>
</protein>
<dbReference type="Pfam" id="PF20684">
    <property type="entry name" value="Fung_rhodopsin"/>
    <property type="match status" value="1"/>
</dbReference>
<feature type="transmembrane region" description="Helical" evidence="6">
    <location>
        <begin position="102"/>
        <end position="123"/>
    </location>
</feature>
<feature type="domain" description="Rhodopsin" evidence="7">
    <location>
        <begin position="35"/>
        <end position="289"/>
    </location>
</feature>
<evidence type="ECO:0000259" key="7">
    <source>
        <dbReference type="Pfam" id="PF20684"/>
    </source>
</evidence>
<gene>
    <name evidence="8" type="ORF">VM1G_00214</name>
</gene>
<accession>A0A194VNP4</accession>
<evidence type="ECO:0000313" key="9">
    <source>
        <dbReference type="Proteomes" id="UP000078559"/>
    </source>
</evidence>
<feature type="transmembrane region" description="Helical" evidence="6">
    <location>
        <begin position="262"/>
        <end position="284"/>
    </location>
</feature>
<dbReference type="GO" id="GO:0016020">
    <property type="term" value="C:membrane"/>
    <property type="evidence" value="ECO:0007669"/>
    <property type="project" value="UniProtKB-SubCell"/>
</dbReference>
<feature type="transmembrane region" description="Helical" evidence="6">
    <location>
        <begin position="182"/>
        <end position="206"/>
    </location>
</feature>
<evidence type="ECO:0000313" key="8">
    <source>
        <dbReference type="EMBL" id="KUI65602.1"/>
    </source>
</evidence>
<reference evidence="8" key="1">
    <citation type="submission" date="2014-12" db="EMBL/GenBank/DDBJ databases">
        <title>Genome Sequence of Valsa Canker Pathogens Uncovers a Specific Adaption of Colonization on Woody Bark.</title>
        <authorList>
            <person name="Yin Z."/>
            <person name="Liu H."/>
            <person name="Gao X."/>
            <person name="Li Z."/>
            <person name="Song N."/>
            <person name="Ke X."/>
            <person name="Dai Q."/>
            <person name="Wu Y."/>
            <person name="Sun Y."/>
            <person name="Xu J.-R."/>
            <person name="Kang Z.K."/>
            <person name="Wang L."/>
            <person name="Huang L."/>
        </authorList>
    </citation>
    <scope>NUCLEOTIDE SEQUENCE [LARGE SCALE GENOMIC DNA]</scope>
    <source>
        <strain evidence="8">03-8</strain>
    </source>
</reference>
<dbReference type="EMBL" id="CM003098">
    <property type="protein sequence ID" value="KUI65602.1"/>
    <property type="molecule type" value="Genomic_DNA"/>
</dbReference>
<organism evidence="8 9">
    <name type="scientific">Cytospora mali</name>
    <name type="common">Apple Valsa canker fungus</name>
    <name type="synonym">Valsa mali</name>
    <dbReference type="NCBI Taxonomy" id="578113"/>
    <lineage>
        <taxon>Eukaryota</taxon>
        <taxon>Fungi</taxon>
        <taxon>Dikarya</taxon>
        <taxon>Ascomycota</taxon>
        <taxon>Pezizomycotina</taxon>
        <taxon>Sordariomycetes</taxon>
        <taxon>Sordariomycetidae</taxon>
        <taxon>Diaporthales</taxon>
        <taxon>Cytosporaceae</taxon>
        <taxon>Cytospora</taxon>
    </lineage>
</organism>
<keyword evidence="2 6" id="KW-0812">Transmembrane</keyword>
<evidence type="ECO:0000256" key="4">
    <source>
        <dbReference type="ARBA" id="ARBA00023136"/>
    </source>
</evidence>
<comment type="subcellular location">
    <subcellularLocation>
        <location evidence="1">Membrane</location>
        <topology evidence="1">Multi-pass membrane protein</topology>
    </subcellularLocation>
</comment>
<name>A0A194VNP4_CYTMA</name>
<feature type="transmembrane region" description="Helical" evidence="6">
    <location>
        <begin position="58"/>
        <end position="79"/>
    </location>
</feature>
<evidence type="ECO:0000256" key="3">
    <source>
        <dbReference type="ARBA" id="ARBA00022989"/>
    </source>
</evidence>
<keyword evidence="9" id="KW-1185">Reference proteome</keyword>
<dbReference type="OrthoDB" id="5391602at2759"/>
<dbReference type="AlphaFoldDB" id="A0A194VNP4"/>
<feature type="transmembrane region" description="Helical" evidence="6">
    <location>
        <begin position="132"/>
        <end position="156"/>
    </location>
</feature>
<sequence>MGNPYYDPNYNPYPPSVLIGTAILFIIVPIISVGLRFTSRLMASIYLGIDDWITIPSMLICIGLAVTQIIAATLGGLGAHQELVDGHLAHTQQLYVYEKTSYAYQLIGIIGLWVIKLSVLFLYRRIFSVGTFYLLNTVMICITVVWGLAFTFSVAFQCTPVSTFWETFGIERGNSCISVYPFYLAGAICDLVLDIVILLLPIIPLWTLQMPIRQKIAVGATFFLGSIVVAFGIVRLIVFQYANAFANAEPLKYFSDATWYNAGTFFWHLTENVVALLGCCLPTYRPLFKSLMGNTTKMGEVIPGHARARARSGSKKKRALQPLSTYRLQNDDEWPLSPLGSPGSRFISSTGSANTVFEGQSPQAIPQNRIMVQKEFHANSATI</sequence>
<feature type="transmembrane region" description="Helical" evidence="6">
    <location>
        <begin position="218"/>
        <end position="242"/>
    </location>
</feature>
<keyword evidence="4 6" id="KW-0472">Membrane</keyword>
<evidence type="ECO:0000256" key="5">
    <source>
        <dbReference type="ARBA" id="ARBA00038359"/>
    </source>
</evidence>
<dbReference type="PANTHER" id="PTHR33048:SF134">
    <property type="entry name" value="INTEGRAL MEMBRANE PROTEIN"/>
    <property type="match status" value="1"/>
</dbReference>
<comment type="similarity">
    <text evidence="5">Belongs to the SAT4 family.</text>
</comment>
<dbReference type="PANTHER" id="PTHR33048">
    <property type="entry name" value="PTH11-LIKE INTEGRAL MEMBRANE PROTEIN (AFU_ORTHOLOGUE AFUA_5G11245)"/>
    <property type="match status" value="1"/>
</dbReference>
<dbReference type="InterPro" id="IPR049326">
    <property type="entry name" value="Rhodopsin_dom_fungi"/>
</dbReference>
<proteinExistence type="inferred from homology"/>
<dbReference type="Proteomes" id="UP000078559">
    <property type="component" value="Chromosome 1"/>
</dbReference>
<feature type="transmembrane region" description="Helical" evidence="6">
    <location>
        <begin position="16"/>
        <end position="37"/>
    </location>
</feature>
<evidence type="ECO:0000256" key="6">
    <source>
        <dbReference type="SAM" id="Phobius"/>
    </source>
</evidence>